<dbReference type="Proteomes" id="UP000067689">
    <property type="component" value="Chromosome"/>
</dbReference>
<dbReference type="Pfam" id="PF01547">
    <property type="entry name" value="SBP_bac_1"/>
    <property type="match status" value="1"/>
</dbReference>
<evidence type="ECO:0008006" key="3">
    <source>
        <dbReference type="Google" id="ProtNLM"/>
    </source>
</evidence>
<dbReference type="AlphaFoldDB" id="A0A0U4CCE0"/>
<evidence type="ECO:0000313" key="2">
    <source>
        <dbReference type="Proteomes" id="UP000067689"/>
    </source>
</evidence>
<reference evidence="1 2" key="1">
    <citation type="journal article" date="1991" name="Int. J. Syst. Bacteriol.">
        <title>Description of the erythromycin-producing bacterium Arthrobacter sp. strain NRRL B-3381 as Aeromicrobium erythreum gen. nov., sp. nov.</title>
        <authorList>
            <person name="Miller E.S."/>
            <person name="Woese C.R."/>
            <person name="Brenner S."/>
        </authorList>
    </citation>
    <scope>NUCLEOTIDE SEQUENCE [LARGE SCALE GENOMIC DNA]</scope>
    <source>
        <strain evidence="1 2">AR18</strain>
    </source>
</reference>
<dbReference type="EMBL" id="CP011502">
    <property type="protein sequence ID" value="ALX05518.1"/>
    <property type="molecule type" value="Genomic_DNA"/>
</dbReference>
<dbReference type="STRING" id="2041.AERYTH_12835"/>
<evidence type="ECO:0000313" key="1">
    <source>
        <dbReference type="EMBL" id="ALX05518.1"/>
    </source>
</evidence>
<organism evidence="1 2">
    <name type="scientific">Aeromicrobium erythreum</name>
    <dbReference type="NCBI Taxonomy" id="2041"/>
    <lineage>
        <taxon>Bacteria</taxon>
        <taxon>Bacillati</taxon>
        <taxon>Actinomycetota</taxon>
        <taxon>Actinomycetes</taxon>
        <taxon>Propionibacteriales</taxon>
        <taxon>Nocardioidaceae</taxon>
        <taxon>Aeromicrobium</taxon>
    </lineage>
</organism>
<gene>
    <name evidence="1" type="ORF">AERYTH_12835</name>
</gene>
<proteinExistence type="predicted"/>
<dbReference type="PANTHER" id="PTHR43649">
    <property type="entry name" value="ARABINOSE-BINDING PROTEIN-RELATED"/>
    <property type="match status" value="1"/>
</dbReference>
<sequence>MSAAFVAASMLLAAACGGSPDEDAVDDVPVLHWYVGPERADVDALAQTCSEGSGGDYRIEVERLPDDVEERHATLMRRLLAKDDSIDLFSMDTAWSAEMAAAQVLAPVPEDLKTPFAQDVAPAALRSVTVDGLVVAAPWTFDPWLLWWRGNTAERAGLDTTKPVSWDDLLTGAERTGRQVLVDDPDGEGLAAWVDALVAGAGGTLLKGAGRSPEVGLDSAAGRTAARIVSRLGRSGLGADPSVDAAEGLARRGGFVLAPSSFVSDPAVAPVASDLQWAAFPEVDGTPAAPSTGVALAVPLFAPDTSLSYEAISCLTSDDLLASVMTGSGHSAARVSTYDLDAVKAGYPLADVTRPAVDSAVTLPSTPYWMQARAALVKTWTPISSVGSATPRRSQAAVRDAVAGRLP</sequence>
<dbReference type="InterPro" id="IPR050490">
    <property type="entry name" value="Bact_solute-bd_prot1"/>
</dbReference>
<protein>
    <recommendedName>
        <fullName evidence="3">ABC transporter substrate-binding protein</fullName>
    </recommendedName>
</protein>
<accession>A0A0U4CCE0</accession>
<dbReference type="Gene3D" id="3.40.190.10">
    <property type="entry name" value="Periplasmic binding protein-like II"/>
    <property type="match status" value="2"/>
</dbReference>
<dbReference type="SUPFAM" id="SSF53850">
    <property type="entry name" value="Periplasmic binding protein-like II"/>
    <property type="match status" value="1"/>
</dbReference>
<dbReference type="InterPro" id="IPR006059">
    <property type="entry name" value="SBP"/>
</dbReference>
<keyword evidence="2" id="KW-1185">Reference proteome</keyword>
<name>A0A0U4CCE0_9ACTN</name>
<dbReference type="PATRIC" id="fig|2041.4.peg.2672"/>
<dbReference type="KEGG" id="aer:AERYTH_12835"/>
<dbReference type="PANTHER" id="PTHR43649:SF12">
    <property type="entry name" value="DIACETYLCHITOBIOSE BINDING PROTEIN DASA"/>
    <property type="match status" value="1"/>
</dbReference>